<reference evidence="1 2" key="1">
    <citation type="journal article" date="2022" name="Allergy">
        <title>Genome assembly and annotation of Periplaneta americana reveal a comprehensive cockroach allergen profile.</title>
        <authorList>
            <person name="Wang L."/>
            <person name="Xiong Q."/>
            <person name="Saelim N."/>
            <person name="Wang L."/>
            <person name="Nong W."/>
            <person name="Wan A.T."/>
            <person name="Shi M."/>
            <person name="Liu X."/>
            <person name="Cao Q."/>
            <person name="Hui J.H.L."/>
            <person name="Sookrung N."/>
            <person name="Leung T.F."/>
            <person name="Tungtrongchitr A."/>
            <person name="Tsui S.K.W."/>
        </authorList>
    </citation>
    <scope>NUCLEOTIDE SEQUENCE [LARGE SCALE GENOMIC DNA]</scope>
    <source>
        <strain evidence="1">PWHHKU_190912</strain>
    </source>
</reference>
<proteinExistence type="predicted"/>
<name>A0ABQ8TLI0_PERAM</name>
<accession>A0ABQ8TLI0</accession>
<gene>
    <name evidence="1" type="ORF">ANN_13327</name>
</gene>
<evidence type="ECO:0000313" key="2">
    <source>
        <dbReference type="Proteomes" id="UP001148838"/>
    </source>
</evidence>
<evidence type="ECO:0000313" key="1">
    <source>
        <dbReference type="EMBL" id="KAJ4446630.1"/>
    </source>
</evidence>
<dbReference type="EMBL" id="JAJSOF020000009">
    <property type="protein sequence ID" value="KAJ4446630.1"/>
    <property type="molecule type" value="Genomic_DNA"/>
</dbReference>
<keyword evidence="2" id="KW-1185">Reference proteome</keyword>
<sequence length="223" mass="25459">MPKFSKPLKIKLHAYVSEFGAHVFSTDGTVLLCKDDNNALSESAMRISYKICREIAKELKTFNEGAFIKRCLIIMADELCPQQASYLRLAYRNDRWSESSKERNSFSRYFIQCIVPVTTERFDEFGKLEYMSKPEQASQSSTRVCVRICVSIRRPEFECSGPQLEGPEFECSGPQLEGPEFEYSELSLKYEAIWSVTISQLNFQSSASLDDREISSRLDDSGA</sequence>
<comment type="caution">
    <text evidence="1">The sequence shown here is derived from an EMBL/GenBank/DDBJ whole genome shotgun (WGS) entry which is preliminary data.</text>
</comment>
<organism evidence="1 2">
    <name type="scientific">Periplaneta americana</name>
    <name type="common">American cockroach</name>
    <name type="synonym">Blatta americana</name>
    <dbReference type="NCBI Taxonomy" id="6978"/>
    <lineage>
        <taxon>Eukaryota</taxon>
        <taxon>Metazoa</taxon>
        <taxon>Ecdysozoa</taxon>
        <taxon>Arthropoda</taxon>
        <taxon>Hexapoda</taxon>
        <taxon>Insecta</taxon>
        <taxon>Pterygota</taxon>
        <taxon>Neoptera</taxon>
        <taxon>Polyneoptera</taxon>
        <taxon>Dictyoptera</taxon>
        <taxon>Blattodea</taxon>
        <taxon>Blattoidea</taxon>
        <taxon>Blattidae</taxon>
        <taxon>Blattinae</taxon>
        <taxon>Periplaneta</taxon>
    </lineage>
</organism>
<dbReference type="Proteomes" id="UP001148838">
    <property type="component" value="Unassembled WGS sequence"/>
</dbReference>
<protein>
    <submittedName>
        <fullName evidence="1">Uncharacterized protein</fullName>
    </submittedName>
</protein>